<evidence type="ECO:0000313" key="1">
    <source>
        <dbReference type="EMBL" id="GAU97906.1"/>
    </source>
</evidence>
<reference evidence="1 2" key="1">
    <citation type="journal article" date="2016" name="Nat. Commun.">
        <title>Extremotolerant tardigrade genome and improved radiotolerance of human cultured cells by tardigrade-unique protein.</title>
        <authorList>
            <person name="Hashimoto T."/>
            <person name="Horikawa D.D."/>
            <person name="Saito Y."/>
            <person name="Kuwahara H."/>
            <person name="Kozuka-Hata H."/>
            <person name="Shin-I T."/>
            <person name="Minakuchi Y."/>
            <person name="Ohishi K."/>
            <person name="Motoyama A."/>
            <person name="Aizu T."/>
            <person name="Enomoto A."/>
            <person name="Kondo K."/>
            <person name="Tanaka S."/>
            <person name="Hara Y."/>
            <person name="Koshikawa S."/>
            <person name="Sagara H."/>
            <person name="Miura T."/>
            <person name="Yokobori S."/>
            <person name="Miyagawa K."/>
            <person name="Suzuki Y."/>
            <person name="Kubo T."/>
            <person name="Oyama M."/>
            <person name="Kohara Y."/>
            <person name="Fujiyama A."/>
            <person name="Arakawa K."/>
            <person name="Katayama T."/>
            <person name="Toyoda A."/>
            <person name="Kunieda T."/>
        </authorList>
    </citation>
    <scope>NUCLEOTIDE SEQUENCE [LARGE SCALE GENOMIC DNA]</scope>
    <source>
        <strain evidence="1 2">YOKOZUNA-1</strain>
    </source>
</reference>
<sequence>MYGAYYSEILCHDYLTVYGGDPANSTVISKPPRICGGSGLYGASGEVPRPIYAEKRMVVEFHTDFALAGNGFRLVYKTSTNPFPVSTFPTTSSTTRIPWVSRMPAYRLESNKLLI</sequence>
<dbReference type="AlphaFoldDB" id="A0A1D1V8B1"/>
<dbReference type="Gene3D" id="2.60.120.290">
    <property type="entry name" value="Spermadhesin, CUB domain"/>
    <property type="match status" value="1"/>
</dbReference>
<accession>A0A1D1V8B1</accession>
<comment type="caution">
    <text evidence="1">The sequence shown here is derived from an EMBL/GenBank/DDBJ whole genome shotgun (WGS) entry which is preliminary data.</text>
</comment>
<organism evidence="1 2">
    <name type="scientific">Ramazzottius varieornatus</name>
    <name type="common">Water bear</name>
    <name type="synonym">Tardigrade</name>
    <dbReference type="NCBI Taxonomy" id="947166"/>
    <lineage>
        <taxon>Eukaryota</taxon>
        <taxon>Metazoa</taxon>
        <taxon>Ecdysozoa</taxon>
        <taxon>Tardigrada</taxon>
        <taxon>Eutardigrada</taxon>
        <taxon>Parachela</taxon>
        <taxon>Hypsibioidea</taxon>
        <taxon>Ramazzottiidae</taxon>
        <taxon>Ramazzottius</taxon>
    </lineage>
</organism>
<evidence type="ECO:0000313" key="2">
    <source>
        <dbReference type="Proteomes" id="UP000186922"/>
    </source>
</evidence>
<dbReference type="Proteomes" id="UP000186922">
    <property type="component" value="Unassembled WGS sequence"/>
</dbReference>
<dbReference type="InterPro" id="IPR035914">
    <property type="entry name" value="Sperma_CUB_dom_sf"/>
</dbReference>
<evidence type="ECO:0008006" key="3">
    <source>
        <dbReference type="Google" id="ProtNLM"/>
    </source>
</evidence>
<gene>
    <name evidence="1" type="primary">RvY_09129-1</name>
    <name evidence="1" type="synonym">RvY_09129.1</name>
    <name evidence="1" type="ORF">RvY_09129</name>
</gene>
<keyword evidence="2" id="KW-1185">Reference proteome</keyword>
<name>A0A1D1V8B1_RAMVA</name>
<proteinExistence type="predicted"/>
<dbReference type="EMBL" id="BDGG01000004">
    <property type="protein sequence ID" value="GAU97906.1"/>
    <property type="molecule type" value="Genomic_DNA"/>
</dbReference>
<dbReference type="SUPFAM" id="SSF49854">
    <property type="entry name" value="Spermadhesin, CUB domain"/>
    <property type="match status" value="1"/>
</dbReference>
<protein>
    <recommendedName>
        <fullName evidence="3">CUB domain-containing protein</fullName>
    </recommendedName>
</protein>